<dbReference type="PANTHER" id="PTHR24248:SF199">
    <property type="entry name" value="IP13425P-RELATED"/>
    <property type="match status" value="1"/>
</dbReference>
<dbReference type="PROSITE" id="PS50262">
    <property type="entry name" value="G_PROTEIN_RECEP_F1_2"/>
    <property type="match status" value="1"/>
</dbReference>
<keyword evidence="2" id="KW-1003">Cell membrane</keyword>
<dbReference type="InterPro" id="IPR017452">
    <property type="entry name" value="GPCR_Rhodpsn_7TM"/>
</dbReference>
<evidence type="ECO:0000256" key="9">
    <source>
        <dbReference type="ARBA" id="ARBA00023224"/>
    </source>
</evidence>
<keyword evidence="3 10" id="KW-0812">Transmembrane</keyword>
<name>A0A183CZ87_9BILA</name>
<reference evidence="12 13" key="2">
    <citation type="submission" date="2018-11" db="EMBL/GenBank/DDBJ databases">
        <authorList>
            <consortium name="Pathogen Informatics"/>
        </authorList>
    </citation>
    <scope>NUCLEOTIDE SEQUENCE [LARGE SCALE GENOMIC DNA]</scope>
</reference>
<dbReference type="PANTHER" id="PTHR24248">
    <property type="entry name" value="ADRENERGIC RECEPTOR-RELATED G-PROTEIN COUPLED RECEPTOR"/>
    <property type="match status" value="1"/>
</dbReference>
<sequence>MTEPASAATAVLPTPIFRDLHGFNGFLGAGGRRNELSEVATAAVLCLLVGMMIVATLVGNSLVILAVLLVRSLKTQPANYLLVSLAVADFCVGLLVMPIALIDLLTDRWVLGNSVGVFLSFIFLFFIVRCCSTL</sequence>
<dbReference type="Pfam" id="PF00001">
    <property type="entry name" value="7tm_1"/>
    <property type="match status" value="1"/>
</dbReference>
<dbReference type="Gene3D" id="1.20.1070.10">
    <property type="entry name" value="Rhodopsin 7-helix transmembrane proteins"/>
    <property type="match status" value="1"/>
</dbReference>
<dbReference type="AlphaFoldDB" id="A0A183CZ87"/>
<dbReference type="Proteomes" id="UP000271098">
    <property type="component" value="Unassembled WGS sequence"/>
</dbReference>
<keyword evidence="6 10" id="KW-0472">Membrane</keyword>
<evidence type="ECO:0000256" key="6">
    <source>
        <dbReference type="ARBA" id="ARBA00023136"/>
    </source>
</evidence>
<evidence type="ECO:0000256" key="3">
    <source>
        <dbReference type="ARBA" id="ARBA00022692"/>
    </source>
</evidence>
<dbReference type="WBParaSite" id="GPUH_0000178201-mRNA-1">
    <property type="protein sequence ID" value="GPUH_0000178201-mRNA-1"/>
    <property type="gene ID" value="GPUH_0000178201"/>
</dbReference>
<dbReference type="SUPFAM" id="SSF81321">
    <property type="entry name" value="Family A G protein-coupled receptor-like"/>
    <property type="match status" value="1"/>
</dbReference>
<evidence type="ECO:0000256" key="5">
    <source>
        <dbReference type="ARBA" id="ARBA00023040"/>
    </source>
</evidence>
<evidence type="ECO:0000256" key="4">
    <source>
        <dbReference type="ARBA" id="ARBA00022989"/>
    </source>
</evidence>
<evidence type="ECO:0000256" key="2">
    <source>
        <dbReference type="ARBA" id="ARBA00022475"/>
    </source>
</evidence>
<keyword evidence="13" id="KW-1185">Reference proteome</keyword>
<protein>
    <submittedName>
        <fullName evidence="14">G_PROTEIN_RECEP_F1_2 domain-containing protein</fullName>
    </submittedName>
</protein>
<evidence type="ECO:0000256" key="8">
    <source>
        <dbReference type="ARBA" id="ARBA00023170"/>
    </source>
</evidence>
<proteinExistence type="predicted"/>
<gene>
    <name evidence="12" type="ORF">GPUH_LOCUS1780</name>
</gene>
<dbReference type="InterPro" id="IPR000276">
    <property type="entry name" value="GPCR_Rhodpsn"/>
</dbReference>
<evidence type="ECO:0000313" key="14">
    <source>
        <dbReference type="WBParaSite" id="GPUH_0000178201-mRNA-1"/>
    </source>
</evidence>
<dbReference type="EMBL" id="UYRT01002318">
    <property type="protein sequence ID" value="VDK30917.1"/>
    <property type="molecule type" value="Genomic_DNA"/>
</dbReference>
<keyword evidence="4 10" id="KW-1133">Transmembrane helix</keyword>
<dbReference type="GO" id="GO:0005886">
    <property type="term" value="C:plasma membrane"/>
    <property type="evidence" value="ECO:0007669"/>
    <property type="project" value="UniProtKB-SubCell"/>
</dbReference>
<evidence type="ECO:0000256" key="10">
    <source>
        <dbReference type="SAM" id="Phobius"/>
    </source>
</evidence>
<feature type="domain" description="G-protein coupled receptors family 1 profile" evidence="11">
    <location>
        <begin position="59"/>
        <end position="134"/>
    </location>
</feature>
<keyword evidence="5" id="KW-0297">G-protein coupled receptor</keyword>
<organism evidence="14">
    <name type="scientific">Gongylonema pulchrum</name>
    <dbReference type="NCBI Taxonomy" id="637853"/>
    <lineage>
        <taxon>Eukaryota</taxon>
        <taxon>Metazoa</taxon>
        <taxon>Ecdysozoa</taxon>
        <taxon>Nematoda</taxon>
        <taxon>Chromadorea</taxon>
        <taxon>Rhabditida</taxon>
        <taxon>Spirurina</taxon>
        <taxon>Spiruromorpha</taxon>
        <taxon>Spiruroidea</taxon>
        <taxon>Gongylonematidae</taxon>
        <taxon>Gongylonema</taxon>
    </lineage>
</organism>
<dbReference type="OrthoDB" id="5951059at2759"/>
<reference evidence="14" key="1">
    <citation type="submission" date="2016-06" db="UniProtKB">
        <authorList>
            <consortium name="WormBaseParasite"/>
        </authorList>
    </citation>
    <scope>IDENTIFICATION</scope>
</reference>
<accession>A0A183CZ87</accession>
<dbReference type="PRINTS" id="PR00237">
    <property type="entry name" value="GPCRRHODOPSN"/>
</dbReference>
<keyword evidence="8" id="KW-0675">Receptor</keyword>
<feature type="transmembrane region" description="Helical" evidence="10">
    <location>
        <begin position="42"/>
        <end position="68"/>
    </location>
</feature>
<dbReference type="GO" id="GO:0043410">
    <property type="term" value="P:positive regulation of MAPK cascade"/>
    <property type="evidence" value="ECO:0007669"/>
    <property type="project" value="TreeGrafter"/>
</dbReference>
<comment type="subcellular location">
    <subcellularLocation>
        <location evidence="1">Cell membrane</location>
        <topology evidence="1">Multi-pass membrane protein</topology>
    </subcellularLocation>
</comment>
<evidence type="ECO:0000256" key="7">
    <source>
        <dbReference type="ARBA" id="ARBA00023157"/>
    </source>
</evidence>
<evidence type="ECO:0000259" key="11">
    <source>
        <dbReference type="PROSITE" id="PS50262"/>
    </source>
</evidence>
<dbReference type="GO" id="GO:0004993">
    <property type="term" value="F:G protein-coupled serotonin receptor activity"/>
    <property type="evidence" value="ECO:0007669"/>
    <property type="project" value="UniProtKB-ARBA"/>
</dbReference>
<dbReference type="GO" id="GO:0071880">
    <property type="term" value="P:adenylate cyclase-activating adrenergic receptor signaling pathway"/>
    <property type="evidence" value="ECO:0007669"/>
    <property type="project" value="TreeGrafter"/>
</dbReference>
<evidence type="ECO:0000256" key="1">
    <source>
        <dbReference type="ARBA" id="ARBA00004651"/>
    </source>
</evidence>
<keyword evidence="7" id="KW-1015">Disulfide bond</keyword>
<evidence type="ECO:0000313" key="13">
    <source>
        <dbReference type="Proteomes" id="UP000271098"/>
    </source>
</evidence>
<evidence type="ECO:0000313" key="12">
    <source>
        <dbReference type="EMBL" id="VDK30917.1"/>
    </source>
</evidence>
<feature type="transmembrane region" description="Helical" evidence="10">
    <location>
        <begin position="108"/>
        <end position="128"/>
    </location>
</feature>
<feature type="transmembrane region" description="Helical" evidence="10">
    <location>
        <begin position="80"/>
        <end position="102"/>
    </location>
</feature>
<keyword evidence="9" id="KW-0807">Transducer</keyword>